<name>A0A6J6DDF3_9ZZZZ</name>
<reference evidence="1" key="1">
    <citation type="submission" date="2020-05" db="EMBL/GenBank/DDBJ databases">
        <authorList>
            <person name="Chiriac C."/>
            <person name="Salcher M."/>
            <person name="Ghai R."/>
            <person name="Kavagutti S V."/>
        </authorList>
    </citation>
    <scope>NUCLEOTIDE SEQUENCE</scope>
</reference>
<organism evidence="1">
    <name type="scientific">freshwater metagenome</name>
    <dbReference type="NCBI Taxonomy" id="449393"/>
    <lineage>
        <taxon>unclassified sequences</taxon>
        <taxon>metagenomes</taxon>
        <taxon>ecological metagenomes</taxon>
    </lineage>
</organism>
<accession>A0A6J6DDF3</accession>
<protein>
    <submittedName>
        <fullName evidence="1">Unannotated protein</fullName>
    </submittedName>
</protein>
<dbReference type="EMBL" id="CAEZSU010000190">
    <property type="protein sequence ID" value="CAB4561235.1"/>
    <property type="molecule type" value="Genomic_DNA"/>
</dbReference>
<evidence type="ECO:0000313" key="2">
    <source>
        <dbReference type="EMBL" id="CAB4673966.1"/>
    </source>
</evidence>
<sequence length="44" mass="4471">MPAASAIRAPGASYAVTITNGTSPRRTLRPCTDGTVIRVLIGAS</sequence>
<proteinExistence type="predicted"/>
<gene>
    <name evidence="1" type="ORF">UFOPK1495_01508</name>
    <name evidence="2" type="ORF">UFOPK2350_00525</name>
</gene>
<dbReference type="AlphaFoldDB" id="A0A6J6DDF3"/>
<dbReference type="EMBL" id="CAEZXE010000031">
    <property type="protein sequence ID" value="CAB4673966.1"/>
    <property type="molecule type" value="Genomic_DNA"/>
</dbReference>
<evidence type="ECO:0000313" key="1">
    <source>
        <dbReference type="EMBL" id="CAB4561235.1"/>
    </source>
</evidence>